<protein>
    <submittedName>
        <fullName evidence="1">Uncharacterized protein</fullName>
    </submittedName>
</protein>
<dbReference type="Proteomes" id="UP000317318">
    <property type="component" value="Chromosome"/>
</dbReference>
<gene>
    <name evidence="1" type="ORF">Pan189_00460</name>
</gene>
<reference evidence="1 2" key="1">
    <citation type="submission" date="2019-02" db="EMBL/GenBank/DDBJ databases">
        <title>Deep-cultivation of Planctomycetes and their phenomic and genomic characterization uncovers novel biology.</title>
        <authorList>
            <person name="Wiegand S."/>
            <person name="Jogler M."/>
            <person name="Boedeker C."/>
            <person name="Pinto D."/>
            <person name="Vollmers J."/>
            <person name="Rivas-Marin E."/>
            <person name="Kohn T."/>
            <person name="Peeters S.H."/>
            <person name="Heuer A."/>
            <person name="Rast P."/>
            <person name="Oberbeckmann S."/>
            <person name="Bunk B."/>
            <person name="Jeske O."/>
            <person name="Meyerdierks A."/>
            <person name="Storesund J.E."/>
            <person name="Kallscheuer N."/>
            <person name="Luecker S."/>
            <person name="Lage O.M."/>
            <person name="Pohl T."/>
            <person name="Merkel B.J."/>
            <person name="Hornburger P."/>
            <person name="Mueller R.-W."/>
            <person name="Bruemmer F."/>
            <person name="Labrenz M."/>
            <person name="Spormann A.M."/>
            <person name="Op den Camp H."/>
            <person name="Overmann J."/>
            <person name="Amann R."/>
            <person name="Jetten M.S.M."/>
            <person name="Mascher T."/>
            <person name="Medema M.H."/>
            <person name="Devos D.P."/>
            <person name="Kaster A.-K."/>
            <person name="Ovreas L."/>
            <person name="Rohde M."/>
            <person name="Galperin M.Y."/>
            <person name="Jogler C."/>
        </authorList>
    </citation>
    <scope>NUCLEOTIDE SEQUENCE [LARGE SCALE GENOMIC DNA]</scope>
    <source>
        <strain evidence="1 2">Pan189</strain>
    </source>
</reference>
<organism evidence="1 2">
    <name type="scientific">Stratiformator vulcanicus</name>
    <dbReference type="NCBI Taxonomy" id="2527980"/>
    <lineage>
        <taxon>Bacteria</taxon>
        <taxon>Pseudomonadati</taxon>
        <taxon>Planctomycetota</taxon>
        <taxon>Planctomycetia</taxon>
        <taxon>Planctomycetales</taxon>
        <taxon>Planctomycetaceae</taxon>
        <taxon>Stratiformator</taxon>
    </lineage>
</organism>
<dbReference type="EMBL" id="CP036268">
    <property type="protein sequence ID" value="QDT35693.1"/>
    <property type="molecule type" value="Genomic_DNA"/>
</dbReference>
<dbReference type="KEGG" id="svp:Pan189_00460"/>
<dbReference type="AlphaFoldDB" id="A0A517QVQ1"/>
<evidence type="ECO:0000313" key="2">
    <source>
        <dbReference type="Proteomes" id="UP000317318"/>
    </source>
</evidence>
<proteinExistence type="predicted"/>
<name>A0A517QVQ1_9PLAN</name>
<evidence type="ECO:0000313" key="1">
    <source>
        <dbReference type="EMBL" id="QDT35693.1"/>
    </source>
</evidence>
<dbReference type="RefSeq" id="WP_145361965.1">
    <property type="nucleotide sequence ID" value="NZ_CP036268.1"/>
</dbReference>
<accession>A0A517QVQ1</accession>
<sequence>MIDWLKIGTVLAITGIAWPVATYAADPVVAPKPSLGCGCNLPSDPTADAKLRPISMEGFGMPGDCNDDKGKDLLHDPCKNGIPVPNDTLNLKITDGNACYVCADPDGPGLCSYPCADGKCYECDADDSKQGKDACKTCSYNNALNCPTCDEDDDGVRDCPSCDHDSTVPGNESCKKCRNCDNAPVCCRYDNDDDGKLESYFQPVDVSVTPIDSFGEGDDKKDTILDPVTCVALHSPQVPLDQRRQWFKFSVDNIPCNAIIIQRVEVDCRRMTVCANPSGTLKTYAYYEHWNPTPAAQSADRFDEASFLPPRNFGATKKYATIMGLYKQTCEIRLIPVTADDFVNGDWTQLKDFKKPAANALNEIGPFGCTTVTGELPFHREKRDKPPEIWNRPALGTASRSFTVKWNCCDPMFGVTFPQGVSVEAQP</sequence>
<keyword evidence="2" id="KW-1185">Reference proteome</keyword>